<name>A0ABV8QW13_9BACT</name>
<protein>
    <submittedName>
        <fullName evidence="1">Leucine-rich repeat domain-containing protein</fullName>
    </submittedName>
</protein>
<dbReference type="EMBL" id="JBHSCZ010000005">
    <property type="protein sequence ID" value="MFC4263845.1"/>
    <property type="molecule type" value="Genomic_DNA"/>
</dbReference>
<dbReference type="Gene3D" id="3.80.10.10">
    <property type="entry name" value="Ribonuclease Inhibitor"/>
    <property type="match status" value="1"/>
</dbReference>
<evidence type="ECO:0000313" key="2">
    <source>
        <dbReference type="Proteomes" id="UP001595907"/>
    </source>
</evidence>
<dbReference type="PANTHER" id="PTHR45752">
    <property type="entry name" value="LEUCINE-RICH REPEAT-CONTAINING"/>
    <property type="match status" value="1"/>
</dbReference>
<proteinExistence type="predicted"/>
<dbReference type="RefSeq" id="WP_379710926.1">
    <property type="nucleotide sequence ID" value="NZ_JBHSCZ010000005.1"/>
</dbReference>
<gene>
    <name evidence="1" type="ORF">ACFOWM_13190</name>
</gene>
<dbReference type="PANTHER" id="PTHR45752:SF187">
    <property type="entry name" value="LEUCINE-RICH REPEAT AND IQ DOMAIN-CONTAINING PROTEIN 4"/>
    <property type="match status" value="1"/>
</dbReference>
<dbReference type="InterPro" id="IPR050715">
    <property type="entry name" value="LRR-SigEffector_domain"/>
</dbReference>
<dbReference type="InterPro" id="IPR032675">
    <property type="entry name" value="LRR_dom_sf"/>
</dbReference>
<dbReference type="SUPFAM" id="SSF52058">
    <property type="entry name" value="L domain-like"/>
    <property type="match status" value="1"/>
</dbReference>
<dbReference type="Proteomes" id="UP001595907">
    <property type="component" value="Unassembled WGS sequence"/>
</dbReference>
<keyword evidence="2" id="KW-1185">Reference proteome</keyword>
<evidence type="ECO:0000313" key="1">
    <source>
        <dbReference type="EMBL" id="MFC4263845.1"/>
    </source>
</evidence>
<reference evidence="2" key="1">
    <citation type="journal article" date="2019" name="Int. J. Syst. Evol. Microbiol.">
        <title>The Global Catalogue of Microorganisms (GCM) 10K type strain sequencing project: providing services to taxonomists for standard genome sequencing and annotation.</title>
        <authorList>
            <consortium name="The Broad Institute Genomics Platform"/>
            <consortium name="The Broad Institute Genome Sequencing Center for Infectious Disease"/>
            <person name="Wu L."/>
            <person name="Ma J."/>
        </authorList>
    </citation>
    <scope>NUCLEOTIDE SEQUENCE [LARGE SCALE GENOMIC DNA]</scope>
    <source>
        <strain evidence="2">CECT 8289</strain>
    </source>
</reference>
<accession>A0ABV8QW13</accession>
<organism evidence="1 2">
    <name type="scientific">Ferruginibacter yonginensis</name>
    <dbReference type="NCBI Taxonomy" id="1310416"/>
    <lineage>
        <taxon>Bacteria</taxon>
        <taxon>Pseudomonadati</taxon>
        <taxon>Bacteroidota</taxon>
        <taxon>Chitinophagia</taxon>
        <taxon>Chitinophagales</taxon>
        <taxon>Chitinophagaceae</taxon>
        <taxon>Ferruginibacter</taxon>
    </lineage>
</organism>
<comment type="caution">
    <text evidence="1">The sequence shown here is derived from an EMBL/GenBank/DDBJ whole genome shotgun (WGS) entry which is preliminary data.</text>
</comment>
<sequence>MTPTSLIKISDSLSDNRHKEIAEKIFARKIDGIEVSHFGGRWGDTWETSKNYSLDFLKFYKGIKALRFYLTGVTDLTPILVLADGLENLQLGEFDLKKISLEPLGQLKNLTYLSVVRNQNGLESITQLPKLSELALTGHSIEKLPFLNELTELKKLYIGFGTSKNFDNIQNLSKLEELDVLWVKQLSDIQAVSKLTNLVKLRMEDEKQITSLPDLSKMTKLKNIRLMNFGSLQDVSALVNSNVEEFILTGPNKNVDFLTSLSNAEKLQKVYTCFYTKREQDKAEKILGDKFCDKDKMNFDMPNRTPILYYDIETGERIV</sequence>